<sequence length="166" mass="18736">MATTTAALLRARNNKFVYLREVQREDGNIVAETCEKDDEGAVGFRIARVNGNQIGAQAMQALVGDDQYVQFSNWYAAQGVEEQRKAKAMNAKSGEGQPFDDKMEPSETYTAHMLALLKVRRRAVLREGMRDPSYREVADDLGLFEDVLYDAIWNFGREVVTRDPLP</sequence>
<reference evidence="1" key="2">
    <citation type="submission" date="2020-09" db="EMBL/GenBank/DDBJ databases">
        <authorList>
            <person name="Sun Q."/>
            <person name="Ohkuma M."/>
        </authorList>
    </citation>
    <scope>NUCLEOTIDE SEQUENCE</scope>
    <source>
        <strain evidence="1">JCM 31311</strain>
    </source>
</reference>
<dbReference type="AlphaFoldDB" id="A0A918F8X1"/>
<comment type="caution">
    <text evidence="1">The sequence shown here is derived from an EMBL/GenBank/DDBJ whole genome shotgun (WGS) entry which is preliminary data.</text>
</comment>
<protein>
    <submittedName>
        <fullName evidence="1">Uncharacterized protein</fullName>
    </submittedName>
</protein>
<organism evidence="1 2">
    <name type="scientific">Deinococcus ruber</name>
    <dbReference type="NCBI Taxonomy" id="1848197"/>
    <lineage>
        <taxon>Bacteria</taxon>
        <taxon>Thermotogati</taxon>
        <taxon>Deinococcota</taxon>
        <taxon>Deinococci</taxon>
        <taxon>Deinococcales</taxon>
        <taxon>Deinococcaceae</taxon>
        <taxon>Deinococcus</taxon>
    </lineage>
</organism>
<reference evidence="1" key="1">
    <citation type="journal article" date="2014" name="Int. J. Syst. Evol. Microbiol.">
        <title>Complete genome sequence of Corynebacterium casei LMG S-19264T (=DSM 44701T), isolated from a smear-ripened cheese.</title>
        <authorList>
            <consortium name="US DOE Joint Genome Institute (JGI-PGF)"/>
            <person name="Walter F."/>
            <person name="Albersmeier A."/>
            <person name="Kalinowski J."/>
            <person name="Ruckert C."/>
        </authorList>
    </citation>
    <scope>NUCLEOTIDE SEQUENCE</scope>
    <source>
        <strain evidence="1">JCM 31311</strain>
    </source>
</reference>
<evidence type="ECO:0000313" key="1">
    <source>
        <dbReference type="EMBL" id="GGR16802.1"/>
    </source>
</evidence>
<gene>
    <name evidence="1" type="ORF">GCM10008957_31800</name>
</gene>
<keyword evidence="2" id="KW-1185">Reference proteome</keyword>
<dbReference type="Proteomes" id="UP000603865">
    <property type="component" value="Unassembled WGS sequence"/>
</dbReference>
<accession>A0A918F8X1</accession>
<evidence type="ECO:0000313" key="2">
    <source>
        <dbReference type="Proteomes" id="UP000603865"/>
    </source>
</evidence>
<name>A0A918F8X1_9DEIO</name>
<dbReference type="EMBL" id="BMQL01000019">
    <property type="protein sequence ID" value="GGR16802.1"/>
    <property type="molecule type" value="Genomic_DNA"/>
</dbReference>
<dbReference type="RefSeq" id="WP_189091505.1">
    <property type="nucleotide sequence ID" value="NZ_BMQL01000019.1"/>
</dbReference>
<proteinExistence type="predicted"/>